<dbReference type="InterPro" id="IPR050706">
    <property type="entry name" value="Cyclic-di-GMP_PDE-like"/>
</dbReference>
<gene>
    <name evidence="5" type="ORF">GCM10009107_12380</name>
</gene>
<feature type="transmembrane region" description="Helical" evidence="1">
    <location>
        <begin position="147"/>
        <end position="169"/>
    </location>
</feature>
<dbReference type="InterPro" id="IPR032244">
    <property type="entry name" value="LapD_MoxY_N"/>
</dbReference>
<feature type="domain" description="HAMP" evidence="3">
    <location>
        <begin position="170"/>
        <end position="221"/>
    </location>
</feature>
<dbReference type="InterPro" id="IPR035919">
    <property type="entry name" value="EAL_sf"/>
</dbReference>
<dbReference type="PROSITE" id="PS50887">
    <property type="entry name" value="GGDEF"/>
    <property type="match status" value="1"/>
</dbReference>
<sequence>MSLIRQVWLLLLLTLTLAFAGAFGLSMLSARQYLATQLAMKNHDSAQSLAQTLAGQHGDLPSMAATLDRQFEIGFYEHLRLRTPQGGTLLSREAPPMADGVPDWFADLLSLNVTQGLAPVVADGVSVGSLEVRGNTRFAYRELWRGMLRTLTAFALLAIALGALAHLLLRRIRVPLEATVRQAQALTERRFITVSEPSVPELRNVTRAMNLMVDRLKAMFDEQAGQVEMLRRQANCDPLTGVSNRPHFMSRLKGLLSSEDGVAGGALLLVRISDLQGLNRRLGRVATDAMLRDAGHAIIDSATRVGSFEVGRLNGSDFAMLLPEAASLREPAVDVSARLRSLLRESGRERLGGVSAVVGAVRWWHGAPISSLLAAADQALARAEAKGAFAVELDDTGDGVMLGEDSWRSRIEAALTAERAHLVEFPLIDASRAVLLRECPLRLQLDEGAEPLSGAKWLPMARRTQLTARIDLVAADLALRAIARDGIPRSVNLSPHSLKDSALMPQLRSLLDLHRAASPGLWLEVDEAGAFNELRLLRELVSMAHAHGARVGLEHAGEHIAEPGVLLEAGLDFIKLDASVTEGLAHDDARIQHVASSVRMLHGLDLKVYAEGVADAADADALWQCNIDGITGPAAVPADALAA</sequence>
<dbReference type="Gene3D" id="3.20.20.450">
    <property type="entry name" value="EAL domain"/>
    <property type="match status" value="1"/>
</dbReference>
<feature type="domain" description="GGDEF" evidence="4">
    <location>
        <begin position="263"/>
        <end position="396"/>
    </location>
</feature>
<dbReference type="SMART" id="SM00267">
    <property type="entry name" value="GGDEF"/>
    <property type="match status" value="1"/>
</dbReference>
<dbReference type="Pfam" id="PF00563">
    <property type="entry name" value="EAL"/>
    <property type="match status" value="1"/>
</dbReference>
<evidence type="ECO:0000313" key="5">
    <source>
        <dbReference type="EMBL" id="GAA0745741.1"/>
    </source>
</evidence>
<dbReference type="SMART" id="SM00052">
    <property type="entry name" value="EAL"/>
    <property type="match status" value="1"/>
</dbReference>
<dbReference type="Proteomes" id="UP001500279">
    <property type="component" value="Unassembled WGS sequence"/>
</dbReference>
<keyword evidence="1" id="KW-0472">Membrane</keyword>
<name>A0ABP3UZY3_9BURK</name>
<keyword evidence="1" id="KW-1133">Transmembrane helix</keyword>
<dbReference type="InterPro" id="IPR029787">
    <property type="entry name" value="Nucleotide_cyclase"/>
</dbReference>
<accession>A0ABP3UZY3</accession>
<dbReference type="EMBL" id="BAAAEW010000006">
    <property type="protein sequence ID" value="GAA0745741.1"/>
    <property type="molecule type" value="Genomic_DNA"/>
</dbReference>
<dbReference type="NCBIfam" id="TIGR00254">
    <property type="entry name" value="GGDEF"/>
    <property type="match status" value="1"/>
</dbReference>
<feature type="domain" description="EAL" evidence="2">
    <location>
        <begin position="404"/>
        <end position="643"/>
    </location>
</feature>
<dbReference type="InterPro" id="IPR001633">
    <property type="entry name" value="EAL_dom"/>
</dbReference>
<dbReference type="Pfam" id="PF16448">
    <property type="entry name" value="LapD_MoxY_N"/>
    <property type="match status" value="1"/>
</dbReference>
<keyword evidence="1" id="KW-0812">Transmembrane</keyword>
<evidence type="ECO:0000259" key="4">
    <source>
        <dbReference type="PROSITE" id="PS50887"/>
    </source>
</evidence>
<dbReference type="CDD" id="cd01948">
    <property type="entry name" value="EAL"/>
    <property type="match status" value="1"/>
</dbReference>
<comment type="caution">
    <text evidence="5">The sequence shown here is derived from an EMBL/GenBank/DDBJ whole genome shotgun (WGS) entry which is preliminary data.</text>
</comment>
<keyword evidence="6" id="KW-1185">Reference proteome</keyword>
<dbReference type="SUPFAM" id="SSF55073">
    <property type="entry name" value="Nucleotide cyclase"/>
    <property type="match status" value="1"/>
</dbReference>
<protein>
    <submittedName>
        <fullName evidence="5">LapD/MoxY N-terminal periplasmic domain-containing protein</fullName>
    </submittedName>
</protein>
<dbReference type="SUPFAM" id="SSF141868">
    <property type="entry name" value="EAL domain-like"/>
    <property type="match status" value="1"/>
</dbReference>
<dbReference type="InterPro" id="IPR043128">
    <property type="entry name" value="Rev_trsase/Diguanyl_cyclase"/>
</dbReference>
<dbReference type="PROSITE" id="PS50885">
    <property type="entry name" value="HAMP"/>
    <property type="match status" value="1"/>
</dbReference>
<evidence type="ECO:0000256" key="1">
    <source>
        <dbReference type="SAM" id="Phobius"/>
    </source>
</evidence>
<proteinExistence type="predicted"/>
<dbReference type="PANTHER" id="PTHR33121:SF23">
    <property type="entry name" value="CYCLIC DI-GMP PHOSPHODIESTERASE PDEB"/>
    <property type="match status" value="1"/>
</dbReference>
<dbReference type="InterPro" id="IPR003660">
    <property type="entry name" value="HAMP_dom"/>
</dbReference>
<dbReference type="Pfam" id="PF00990">
    <property type="entry name" value="GGDEF"/>
    <property type="match status" value="1"/>
</dbReference>
<reference evidence="6" key="1">
    <citation type="journal article" date="2019" name="Int. J. Syst. Evol. Microbiol.">
        <title>The Global Catalogue of Microorganisms (GCM) 10K type strain sequencing project: providing services to taxonomists for standard genome sequencing and annotation.</title>
        <authorList>
            <consortium name="The Broad Institute Genomics Platform"/>
            <consortium name="The Broad Institute Genome Sequencing Center for Infectious Disease"/>
            <person name="Wu L."/>
            <person name="Ma J."/>
        </authorList>
    </citation>
    <scope>NUCLEOTIDE SEQUENCE [LARGE SCALE GENOMIC DNA]</scope>
    <source>
        <strain evidence="6">JCM 15503</strain>
    </source>
</reference>
<dbReference type="Gene3D" id="3.30.70.270">
    <property type="match status" value="1"/>
</dbReference>
<dbReference type="Gene3D" id="3.30.110.200">
    <property type="match status" value="1"/>
</dbReference>
<dbReference type="InterPro" id="IPR042461">
    <property type="entry name" value="LapD_MoxY_peri_C"/>
</dbReference>
<organism evidence="5 6">
    <name type="scientific">Ideonella azotifigens</name>
    <dbReference type="NCBI Taxonomy" id="513160"/>
    <lineage>
        <taxon>Bacteria</taxon>
        <taxon>Pseudomonadati</taxon>
        <taxon>Pseudomonadota</taxon>
        <taxon>Betaproteobacteria</taxon>
        <taxon>Burkholderiales</taxon>
        <taxon>Sphaerotilaceae</taxon>
        <taxon>Ideonella</taxon>
    </lineage>
</organism>
<dbReference type="PANTHER" id="PTHR33121">
    <property type="entry name" value="CYCLIC DI-GMP PHOSPHODIESTERASE PDEF"/>
    <property type="match status" value="1"/>
</dbReference>
<dbReference type="InterPro" id="IPR000160">
    <property type="entry name" value="GGDEF_dom"/>
</dbReference>
<dbReference type="Gene3D" id="6.20.270.20">
    <property type="entry name" value="LapD/MoxY periplasmic domain"/>
    <property type="match status" value="1"/>
</dbReference>
<dbReference type="RefSeq" id="WP_231011160.1">
    <property type="nucleotide sequence ID" value="NZ_BAAAEW010000006.1"/>
</dbReference>
<dbReference type="PROSITE" id="PS50883">
    <property type="entry name" value="EAL"/>
    <property type="match status" value="1"/>
</dbReference>
<evidence type="ECO:0000259" key="2">
    <source>
        <dbReference type="PROSITE" id="PS50883"/>
    </source>
</evidence>
<evidence type="ECO:0000259" key="3">
    <source>
        <dbReference type="PROSITE" id="PS50885"/>
    </source>
</evidence>
<evidence type="ECO:0000313" key="6">
    <source>
        <dbReference type="Proteomes" id="UP001500279"/>
    </source>
</evidence>